<evidence type="ECO:0000259" key="11">
    <source>
        <dbReference type="PROSITE" id="PS50109"/>
    </source>
</evidence>
<dbReference type="SUPFAM" id="SSF55781">
    <property type="entry name" value="GAF domain-like"/>
    <property type="match status" value="1"/>
</dbReference>
<dbReference type="Pfam" id="PF01590">
    <property type="entry name" value="GAF"/>
    <property type="match status" value="1"/>
</dbReference>
<dbReference type="CDD" id="cd00082">
    <property type="entry name" value="HisKA"/>
    <property type="match status" value="1"/>
</dbReference>
<feature type="coiled-coil region" evidence="10">
    <location>
        <begin position="195"/>
        <end position="222"/>
    </location>
</feature>
<evidence type="ECO:0000256" key="3">
    <source>
        <dbReference type="ARBA" id="ARBA00018672"/>
    </source>
</evidence>
<dbReference type="InterPro" id="IPR003661">
    <property type="entry name" value="HisK_dim/P_dom"/>
</dbReference>
<evidence type="ECO:0000259" key="12">
    <source>
        <dbReference type="PROSITE" id="PS50110"/>
    </source>
</evidence>
<dbReference type="SUPFAM" id="SSF55874">
    <property type="entry name" value="ATPase domain of HSP90 chaperone/DNA topoisomerase II/histidine kinase"/>
    <property type="match status" value="1"/>
</dbReference>
<dbReference type="PROSITE" id="PS50109">
    <property type="entry name" value="HIS_KIN"/>
    <property type="match status" value="1"/>
</dbReference>
<feature type="domain" description="Histidine kinase" evidence="11">
    <location>
        <begin position="519"/>
        <end position="742"/>
    </location>
</feature>
<dbReference type="AlphaFoldDB" id="A0A173Y353"/>
<evidence type="ECO:0000256" key="6">
    <source>
        <dbReference type="ARBA" id="ARBA00022777"/>
    </source>
</evidence>
<dbReference type="InterPro" id="IPR003018">
    <property type="entry name" value="GAF"/>
</dbReference>
<comment type="function">
    <text evidence="8">May play the central regulatory role in sporulation. It may be an element of the effector pathway responsible for the activation of sporulation genes in response to nutritional stress. Spo0A may act in concert with spo0H (a sigma factor) to control the expression of some genes that are critical to the sporulation process.</text>
</comment>
<dbReference type="Gene3D" id="3.30.450.20">
    <property type="entry name" value="PAS domain"/>
    <property type="match status" value="1"/>
</dbReference>
<reference evidence="13 14" key="1">
    <citation type="submission" date="2015-09" db="EMBL/GenBank/DDBJ databases">
        <authorList>
            <consortium name="Pathogen Informatics"/>
        </authorList>
    </citation>
    <scope>NUCLEOTIDE SEQUENCE [LARGE SCALE GENOMIC DNA]</scope>
    <source>
        <strain evidence="13 14">2789STDY5834861</strain>
    </source>
</reference>
<dbReference type="RefSeq" id="WP_055057406.1">
    <property type="nucleotide sequence ID" value="NZ_CYZP01000003.1"/>
</dbReference>
<proteinExistence type="predicted"/>
<organism evidence="13 14">
    <name type="scientific">Blautia obeum</name>
    <dbReference type="NCBI Taxonomy" id="40520"/>
    <lineage>
        <taxon>Bacteria</taxon>
        <taxon>Bacillati</taxon>
        <taxon>Bacillota</taxon>
        <taxon>Clostridia</taxon>
        <taxon>Lachnospirales</taxon>
        <taxon>Lachnospiraceae</taxon>
        <taxon>Blautia</taxon>
    </lineage>
</organism>
<evidence type="ECO:0000313" key="13">
    <source>
        <dbReference type="EMBL" id="CUN58582.1"/>
    </source>
</evidence>
<evidence type="ECO:0000256" key="8">
    <source>
        <dbReference type="ARBA" id="ARBA00024867"/>
    </source>
</evidence>
<dbReference type="SUPFAM" id="SSF52172">
    <property type="entry name" value="CheY-like"/>
    <property type="match status" value="1"/>
</dbReference>
<evidence type="ECO:0000256" key="1">
    <source>
        <dbReference type="ARBA" id="ARBA00000085"/>
    </source>
</evidence>
<protein>
    <recommendedName>
        <fullName evidence="3">Stage 0 sporulation protein A homolog</fullName>
        <ecNumber evidence="2">2.7.13.3</ecNumber>
    </recommendedName>
</protein>
<feature type="domain" description="Response regulatory" evidence="12">
    <location>
        <begin position="763"/>
        <end position="884"/>
    </location>
</feature>
<evidence type="ECO:0000256" key="5">
    <source>
        <dbReference type="ARBA" id="ARBA00022679"/>
    </source>
</evidence>
<dbReference type="InterPro" id="IPR036890">
    <property type="entry name" value="HATPase_C_sf"/>
</dbReference>
<dbReference type="GO" id="GO:0000155">
    <property type="term" value="F:phosphorelay sensor kinase activity"/>
    <property type="evidence" value="ECO:0007669"/>
    <property type="project" value="InterPro"/>
</dbReference>
<dbReference type="Gene3D" id="3.30.565.10">
    <property type="entry name" value="Histidine kinase-like ATPase, C-terminal domain"/>
    <property type="match status" value="1"/>
</dbReference>
<dbReference type="Gene3D" id="3.40.50.2300">
    <property type="match status" value="1"/>
</dbReference>
<dbReference type="EC" id="2.7.13.3" evidence="2"/>
<dbReference type="SUPFAM" id="SSF47384">
    <property type="entry name" value="Homodimeric domain of signal transducing histidine kinase"/>
    <property type="match status" value="1"/>
</dbReference>
<evidence type="ECO:0000256" key="10">
    <source>
        <dbReference type="SAM" id="Coils"/>
    </source>
</evidence>
<dbReference type="Pfam" id="PF00512">
    <property type="entry name" value="HisKA"/>
    <property type="match status" value="1"/>
</dbReference>
<dbReference type="InterPro" id="IPR011006">
    <property type="entry name" value="CheY-like_superfamily"/>
</dbReference>
<dbReference type="PANTHER" id="PTHR43047">
    <property type="entry name" value="TWO-COMPONENT HISTIDINE PROTEIN KINASE"/>
    <property type="match status" value="1"/>
</dbReference>
<dbReference type="Pfam" id="PF02518">
    <property type="entry name" value="HATPase_c"/>
    <property type="match status" value="1"/>
</dbReference>
<dbReference type="Gene3D" id="3.30.450.40">
    <property type="match status" value="1"/>
</dbReference>
<evidence type="ECO:0000256" key="9">
    <source>
        <dbReference type="PROSITE-ProRule" id="PRU00169"/>
    </source>
</evidence>
<keyword evidence="6 13" id="KW-0418">Kinase</keyword>
<dbReference type="Proteomes" id="UP000095645">
    <property type="component" value="Unassembled WGS sequence"/>
</dbReference>
<keyword evidence="10" id="KW-0175">Coiled coil</keyword>
<keyword evidence="4 9" id="KW-0597">Phosphoprotein</keyword>
<keyword evidence="5 13" id="KW-0808">Transferase</keyword>
<evidence type="ECO:0000313" key="14">
    <source>
        <dbReference type="Proteomes" id="UP000095645"/>
    </source>
</evidence>
<dbReference type="SMART" id="SM00448">
    <property type="entry name" value="REC"/>
    <property type="match status" value="1"/>
</dbReference>
<dbReference type="InterPro" id="IPR005467">
    <property type="entry name" value="His_kinase_dom"/>
</dbReference>
<sequence length="887" mass="102681">MKKFKANDNKSEEHEINYRQFNKKLELLNQILSLISDINQASDEKEVKDCIPALLQYTGEYTDADRVYIFELMSEKQDYYSNTFEWCREGIVPQIDNLIRISADSMPVWHEKFLRGETIIIHDLEKICETMPSEYDILKVQDIHSLLVLPLFANTQLSGFIGLDNPDLVNPGVSISLLSNAGGHLASTLNNLRMFRMLEEKQKTLESNLEELQKEKHILEALCVDYTSFYLCDLANDTLEPIKQSMHSNWAEIDGMTELESGYTSRIRYYYDHYVIRESASDFLRKMERHALIEYLRNHKRFAYRYQSVKNHAGHEYFELQVIRLETGNRDDYKIIMGFRYIDDIVQEDMKKKQQMEETMADLKLNNEIISAISKMYRIIYRMDLIHDTYEEISSQESMHRLTGRNGKISVQFTKAGERFIAPEFQERMREFLDASTLAERLKNREEVSTEYRAITGVWYQARFIVKLRNEAGEVTNVLYVTRDINDQKISELESREELRRTAQEAEKANLAKTDFLRRMSHDIRTPINGIQGCVDIADRYPDDLELQQEARTRIRTASSYLLNLVNDVLDMNKLESGNIQLERKHFNLLELLHNTNEITRMQANESGVNYYVEDGEIIHTQLVGSPVHFQQILMNIGSNAVKYNHDGGSATVTCREVSYTDTTAEYELTCTDTGIGMSEEFQERAFEPFAQEGQSARTKYAGTGLGLAIARKLTELQGGTLFFESIQGKGTKFILHISFEISAEEQEKKSHMYQNCSVEGIQVLLVEDNELNMEIAEFLLKEEKMIVTKAWNGREAVEIFENSEPGYFDVILMDLMMPQMGGLEATRRIRKMDREDAKSIPIFAMTANAFLDDIAQGKAAGMNEHFSKPLQMEKVIDTIRFYCTAR</sequence>
<evidence type="ECO:0000256" key="4">
    <source>
        <dbReference type="ARBA" id="ARBA00022553"/>
    </source>
</evidence>
<dbReference type="InterPro" id="IPR036097">
    <property type="entry name" value="HisK_dim/P_sf"/>
</dbReference>
<name>A0A173Y353_9FIRM</name>
<accession>A0A173Y353</accession>
<dbReference type="EMBL" id="CYZP01000003">
    <property type="protein sequence ID" value="CUN58582.1"/>
    <property type="molecule type" value="Genomic_DNA"/>
</dbReference>
<dbReference type="CDD" id="cd17546">
    <property type="entry name" value="REC_hyHK_CKI1_RcsC-like"/>
    <property type="match status" value="1"/>
</dbReference>
<keyword evidence="7" id="KW-0902">Two-component regulatory system</keyword>
<dbReference type="SMART" id="SM00388">
    <property type="entry name" value="HisKA"/>
    <property type="match status" value="1"/>
</dbReference>
<feature type="modified residue" description="4-aspartylphosphate" evidence="9">
    <location>
        <position position="815"/>
    </location>
</feature>
<dbReference type="SMART" id="SM00387">
    <property type="entry name" value="HATPase_c"/>
    <property type="match status" value="1"/>
</dbReference>
<gene>
    <name evidence="13" type="primary">luxQ_2</name>
    <name evidence="13" type="ORF">ERS852476_00547</name>
</gene>
<dbReference type="PROSITE" id="PS50110">
    <property type="entry name" value="RESPONSE_REGULATORY"/>
    <property type="match status" value="1"/>
</dbReference>
<evidence type="ECO:0000256" key="7">
    <source>
        <dbReference type="ARBA" id="ARBA00023012"/>
    </source>
</evidence>
<dbReference type="PRINTS" id="PR00344">
    <property type="entry name" value="BCTRLSENSOR"/>
</dbReference>
<dbReference type="InterPro" id="IPR001789">
    <property type="entry name" value="Sig_transdc_resp-reg_receiver"/>
</dbReference>
<dbReference type="InterPro" id="IPR003594">
    <property type="entry name" value="HATPase_dom"/>
</dbReference>
<evidence type="ECO:0000256" key="2">
    <source>
        <dbReference type="ARBA" id="ARBA00012438"/>
    </source>
</evidence>
<dbReference type="InterPro" id="IPR004358">
    <property type="entry name" value="Sig_transdc_His_kin-like_C"/>
</dbReference>
<dbReference type="Gene3D" id="1.10.287.130">
    <property type="match status" value="1"/>
</dbReference>
<dbReference type="Pfam" id="PF00072">
    <property type="entry name" value="Response_reg"/>
    <property type="match status" value="1"/>
</dbReference>
<dbReference type="InterPro" id="IPR029016">
    <property type="entry name" value="GAF-like_dom_sf"/>
</dbReference>
<comment type="catalytic activity">
    <reaction evidence="1">
        <text>ATP + protein L-histidine = ADP + protein N-phospho-L-histidine.</text>
        <dbReference type="EC" id="2.7.13.3"/>
    </reaction>
</comment>